<dbReference type="EMBL" id="SNXK01000018">
    <property type="protein sequence ID" value="TDP28226.1"/>
    <property type="molecule type" value="Genomic_DNA"/>
</dbReference>
<dbReference type="RefSeq" id="WP_067498925.1">
    <property type="nucleotide sequence ID" value="NZ_SNXK01000018.1"/>
</dbReference>
<organism evidence="1 2">
    <name type="scientific">Nocardia ignorata</name>
    <dbReference type="NCBI Taxonomy" id="145285"/>
    <lineage>
        <taxon>Bacteria</taxon>
        <taxon>Bacillati</taxon>
        <taxon>Actinomycetota</taxon>
        <taxon>Actinomycetes</taxon>
        <taxon>Mycobacteriales</taxon>
        <taxon>Nocardiaceae</taxon>
        <taxon>Nocardia</taxon>
    </lineage>
</organism>
<evidence type="ECO:0000313" key="1">
    <source>
        <dbReference type="EMBL" id="TDP28226.1"/>
    </source>
</evidence>
<dbReference type="Gene3D" id="3.90.180.10">
    <property type="entry name" value="Medium-chain alcohol dehydrogenases, catalytic domain"/>
    <property type="match status" value="2"/>
</dbReference>
<dbReference type="InterPro" id="IPR036291">
    <property type="entry name" value="NAD(P)-bd_dom_sf"/>
</dbReference>
<accession>A0A4V3CMD5</accession>
<dbReference type="AlphaFoldDB" id="A0A4V3CMD5"/>
<evidence type="ECO:0000313" key="2">
    <source>
        <dbReference type="Proteomes" id="UP000295087"/>
    </source>
</evidence>
<dbReference type="SUPFAM" id="SSF50129">
    <property type="entry name" value="GroES-like"/>
    <property type="match status" value="1"/>
</dbReference>
<reference evidence="1 2" key="1">
    <citation type="submission" date="2019-03" db="EMBL/GenBank/DDBJ databases">
        <title>Genomic Encyclopedia of Type Strains, Phase IV (KMG-IV): sequencing the most valuable type-strain genomes for metagenomic binning, comparative biology and taxonomic classification.</title>
        <authorList>
            <person name="Goeker M."/>
        </authorList>
    </citation>
    <scope>NUCLEOTIDE SEQUENCE [LARGE SCALE GENOMIC DNA]</scope>
    <source>
        <strain evidence="1 2">DSM 44496</strain>
    </source>
</reference>
<sequence>MSATDTSAVNRALIRSGDELRLQHTPVPGTSEPLEHRRVLRVGICGTDLQMQRGARSDRATILGHEGLAFNPQKRSCEIFNPVNPNDQDVILGHSYDGILRDYIPAGLPCGVVAANEALPLDLGALVEPIATALYAWDLMRVHLRPAGRVAVFGSGTAALLVAMLGEDLGYRMQLIHPRRERLRYIERLGVLPASTLAIRIPPTSVDGALVCLPREATVTAIHAATASLVDKGVLDLFGGIPAGLRHPALPGIDLSAVRRANVCGRSSGYDSVQVFPTAGKRVWVTGHRGTSPAHLARAQQHLLAAPDRFGRLISHVISLEEVLLKMPAMSRGERPFGEHVKVVVDLTMSEPVRETDLATTVANHLKAIR</sequence>
<gene>
    <name evidence="1" type="ORF">DFR75_11812</name>
</gene>
<dbReference type="SUPFAM" id="SSF51735">
    <property type="entry name" value="NAD(P)-binding Rossmann-fold domains"/>
    <property type="match status" value="1"/>
</dbReference>
<dbReference type="Gene3D" id="3.40.50.720">
    <property type="entry name" value="NAD(P)-binding Rossmann-like Domain"/>
    <property type="match status" value="1"/>
</dbReference>
<comment type="caution">
    <text evidence="1">The sequence shown here is derived from an EMBL/GenBank/DDBJ whole genome shotgun (WGS) entry which is preliminary data.</text>
</comment>
<keyword evidence="2" id="KW-1185">Reference proteome</keyword>
<dbReference type="InterPro" id="IPR011032">
    <property type="entry name" value="GroES-like_sf"/>
</dbReference>
<dbReference type="Proteomes" id="UP000295087">
    <property type="component" value="Unassembled WGS sequence"/>
</dbReference>
<proteinExistence type="predicted"/>
<name>A0A4V3CMD5_NOCIG</name>
<protein>
    <submittedName>
        <fullName evidence="1">Threonine dehydrogenase-like Zn-dependent dehydrogenase</fullName>
    </submittedName>
</protein>